<dbReference type="Proteomes" id="UP001488805">
    <property type="component" value="Unassembled WGS sequence"/>
</dbReference>
<reference evidence="2 3" key="1">
    <citation type="journal article" date="2024" name="Genome Biol. Evol.">
        <title>Chromosome-level genome assembly of the viviparous eelpout Zoarces viviparus.</title>
        <authorList>
            <person name="Fuhrmann N."/>
            <person name="Brasseur M.V."/>
            <person name="Bakowski C.E."/>
            <person name="Podsiadlowski L."/>
            <person name="Prost S."/>
            <person name="Krehenwinkel H."/>
            <person name="Mayer C."/>
        </authorList>
    </citation>
    <scope>NUCLEOTIDE SEQUENCE [LARGE SCALE GENOMIC DNA]</scope>
    <source>
        <strain evidence="2">NO-MEL_2022_Ind0_liver</strain>
    </source>
</reference>
<feature type="region of interest" description="Disordered" evidence="1">
    <location>
        <begin position="52"/>
        <end position="71"/>
    </location>
</feature>
<gene>
    <name evidence="2" type="ORF">VZT92_012295</name>
</gene>
<keyword evidence="3" id="KW-1185">Reference proteome</keyword>
<dbReference type="EMBL" id="JBCEZU010000100">
    <property type="protein sequence ID" value="KAK9530815.1"/>
    <property type="molecule type" value="Genomic_DNA"/>
</dbReference>
<comment type="caution">
    <text evidence="2">The sequence shown here is derived from an EMBL/GenBank/DDBJ whole genome shotgun (WGS) entry which is preliminary data.</text>
</comment>
<accession>A0AAW1F8J0</accession>
<organism evidence="2 3">
    <name type="scientific">Zoarces viviparus</name>
    <name type="common">Viviparous eelpout</name>
    <name type="synonym">Blennius viviparus</name>
    <dbReference type="NCBI Taxonomy" id="48416"/>
    <lineage>
        <taxon>Eukaryota</taxon>
        <taxon>Metazoa</taxon>
        <taxon>Chordata</taxon>
        <taxon>Craniata</taxon>
        <taxon>Vertebrata</taxon>
        <taxon>Euteleostomi</taxon>
        <taxon>Actinopterygii</taxon>
        <taxon>Neopterygii</taxon>
        <taxon>Teleostei</taxon>
        <taxon>Neoteleostei</taxon>
        <taxon>Acanthomorphata</taxon>
        <taxon>Eupercaria</taxon>
        <taxon>Perciformes</taxon>
        <taxon>Cottioidei</taxon>
        <taxon>Zoarcales</taxon>
        <taxon>Zoarcidae</taxon>
        <taxon>Zoarcinae</taxon>
        <taxon>Zoarces</taxon>
    </lineage>
</organism>
<evidence type="ECO:0000313" key="3">
    <source>
        <dbReference type="Proteomes" id="UP001488805"/>
    </source>
</evidence>
<evidence type="ECO:0000256" key="1">
    <source>
        <dbReference type="SAM" id="MobiDB-lite"/>
    </source>
</evidence>
<protein>
    <submittedName>
        <fullName evidence="2">Uncharacterized protein</fullName>
    </submittedName>
</protein>
<dbReference type="AlphaFoldDB" id="A0AAW1F8J0"/>
<proteinExistence type="predicted"/>
<name>A0AAW1F8J0_ZOAVI</name>
<sequence>MLRINTLAPTRGLRLALGSDHEKMIGICIYEEEEKEEEHPGDVHTDHEALRSAMHSEEPPGLSVGRVTLID</sequence>
<evidence type="ECO:0000313" key="2">
    <source>
        <dbReference type="EMBL" id="KAK9530815.1"/>
    </source>
</evidence>